<evidence type="ECO:0000313" key="2">
    <source>
        <dbReference type="Proteomes" id="UP000584663"/>
    </source>
</evidence>
<protein>
    <submittedName>
        <fullName evidence="1">Uncharacterized protein</fullName>
    </submittedName>
</protein>
<proteinExistence type="predicted"/>
<accession>A0ABR6K4Z7</accession>
<comment type="caution">
    <text evidence="1">The sequence shown here is derived from an EMBL/GenBank/DDBJ whole genome shotgun (WGS) entry which is preliminary data.</text>
</comment>
<sequence length="51" mass="6037">MNFAQHISWDVRFDFAQHERLWDMALRKCEAHPPYIAIASRRNAAPLSVRL</sequence>
<evidence type="ECO:0000313" key="1">
    <source>
        <dbReference type="EMBL" id="MBB4608124.1"/>
    </source>
</evidence>
<dbReference type="EMBL" id="JACHNX010000001">
    <property type="protein sequence ID" value="MBB4608124.1"/>
    <property type="molecule type" value="Genomic_DNA"/>
</dbReference>
<reference evidence="1 2" key="1">
    <citation type="submission" date="2020-08" db="EMBL/GenBank/DDBJ databases">
        <title>Genomic Encyclopedia of Type Strains, Phase IV (KMG-IV): sequencing the most valuable type-strain genomes for metagenomic binning, comparative biology and taxonomic classification.</title>
        <authorList>
            <person name="Goeker M."/>
        </authorList>
    </citation>
    <scope>NUCLEOTIDE SEQUENCE [LARGE SCALE GENOMIC DNA]</scope>
    <source>
        <strain evidence="1 2">DSM 14562</strain>
    </source>
</reference>
<dbReference type="Proteomes" id="UP000584663">
    <property type="component" value="Unassembled WGS sequence"/>
</dbReference>
<name>A0ABR6K4Z7_9SPHN</name>
<organism evidence="1 2">
    <name type="scientific">Sphingomonas yabuuchiae</name>
    <dbReference type="NCBI Taxonomy" id="172044"/>
    <lineage>
        <taxon>Bacteria</taxon>
        <taxon>Pseudomonadati</taxon>
        <taxon>Pseudomonadota</taxon>
        <taxon>Alphaproteobacteria</taxon>
        <taxon>Sphingomonadales</taxon>
        <taxon>Sphingomonadaceae</taxon>
        <taxon>Sphingomonas</taxon>
    </lineage>
</organism>
<keyword evidence="2" id="KW-1185">Reference proteome</keyword>
<gene>
    <name evidence="1" type="ORF">GGQ89_000312</name>
</gene>